<feature type="binding site" evidence="8">
    <location>
        <position position="274"/>
    </location>
    <ligand>
        <name>allantoate</name>
        <dbReference type="ChEBI" id="CHEBI:17536"/>
    </ligand>
</feature>
<comment type="caution">
    <text evidence="10">The sequence shown here is derived from an EMBL/GenBank/DDBJ whole genome shotgun (WGS) entry which is preliminary data.</text>
</comment>
<feature type="binding site" evidence="7">
    <location>
        <position position="369"/>
    </location>
    <ligand>
        <name>Zn(2+)</name>
        <dbReference type="ChEBI" id="CHEBI:29105"/>
        <label>2</label>
    </ligand>
</feature>
<evidence type="ECO:0000259" key="9">
    <source>
        <dbReference type="Pfam" id="PF07687"/>
    </source>
</evidence>
<dbReference type="Pfam" id="PF07687">
    <property type="entry name" value="M20_dimer"/>
    <property type="match status" value="1"/>
</dbReference>
<evidence type="ECO:0000256" key="3">
    <source>
        <dbReference type="ARBA" id="ARBA00011738"/>
    </source>
</evidence>
<dbReference type="PANTHER" id="PTHR32494">
    <property type="entry name" value="ALLANTOATE DEIMINASE-RELATED"/>
    <property type="match status" value="1"/>
</dbReference>
<dbReference type="OrthoDB" id="9808195at2"/>
<comment type="cofactor">
    <cofactor evidence="1">
        <name>Mn(2+)</name>
        <dbReference type="ChEBI" id="CHEBI:29035"/>
    </cofactor>
</comment>
<comment type="subunit">
    <text evidence="3">Homodimer.</text>
</comment>
<dbReference type="Pfam" id="PF01546">
    <property type="entry name" value="Peptidase_M20"/>
    <property type="match status" value="1"/>
</dbReference>
<name>A0A371JDV5_9FIRM</name>
<dbReference type="InterPro" id="IPR036264">
    <property type="entry name" value="Bact_exopeptidase_dim_dom"/>
</dbReference>
<feature type="binding site" evidence="7">
    <location>
        <position position="78"/>
    </location>
    <ligand>
        <name>Zn(2+)</name>
        <dbReference type="ChEBI" id="CHEBI:29105"/>
        <label>2</label>
    </ligand>
</feature>
<feature type="binding site" evidence="7">
    <location>
        <position position="177"/>
    </location>
    <ligand>
        <name>Zn(2+)</name>
        <dbReference type="ChEBI" id="CHEBI:29105"/>
        <label>1</label>
    </ligand>
</feature>
<keyword evidence="5 10" id="KW-0378">Hydrolase</keyword>
<feature type="binding site" evidence="7">
    <location>
        <position position="78"/>
    </location>
    <ligand>
        <name>Zn(2+)</name>
        <dbReference type="ChEBI" id="CHEBI:29105"/>
        <label>1</label>
    </ligand>
</feature>
<dbReference type="InterPro" id="IPR011650">
    <property type="entry name" value="Peptidase_M20_dimer"/>
</dbReference>
<feature type="binding site" evidence="8">
    <location>
        <position position="261"/>
    </location>
    <ligand>
        <name>allantoate</name>
        <dbReference type="ChEBI" id="CHEBI:17536"/>
    </ligand>
</feature>
<dbReference type="SUPFAM" id="SSF53187">
    <property type="entry name" value="Zn-dependent exopeptidases"/>
    <property type="match status" value="1"/>
</dbReference>
<dbReference type="GO" id="GO:0016813">
    <property type="term" value="F:hydrolase activity, acting on carbon-nitrogen (but not peptide) bonds, in linear amidines"/>
    <property type="evidence" value="ECO:0007669"/>
    <property type="project" value="InterPro"/>
</dbReference>
<dbReference type="NCBIfam" id="TIGR01879">
    <property type="entry name" value="hydantase"/>
    <property type="match status" value="1"/>
</dbReference>
<organism evidence="10 11">
    <name type="scientific">Lachnotalea glycerini</name>
    <dbReference type="NCBI Taxonomy" id="1763509"/>
    <lineage>
        <taxon>Bacteria</taxon>
        <taxon>Bacillati</taxon>
        <taxon>Bacillota</taxon>
        <taxon>Clostridia</taxon>
        <taxon>Lachnospirales</taxon>
        <taxon>Lachnospiraceae</taxon>
        <taxon>Lachnotalea</taxon>
    </lineage>
</organism>
<proteinExistence type="inferred from homology"/>
<dbReference type="InterPro" id="IPR002933">
    <property type="entry name" value="Peptidase_M20"/>
</dbReference>
<keyword evidence="11" id="KW-1185">Reference proteome</keyword>
<keyword evidence="6" id="KW-0464">Manganese</keyword>
<dbReference type="Proteomes" id="UP000216411">
    <property type="component" value="Unassembled WGS sequence"/>
</dbReference>
<feature type="binding site" evidence="7">
    <location>
        <position position="67"/>
    </location>
    <ligand>
        <name>Zn(2+)</name>
        <dbReference type="ChEBI" id="CHEBI:29105"/>
        <label>1</label>
    </ligand>
</feature>
<evidence type="ECO:0000256" key="6">
    <source>
        <dbReference type="ARBA" id="ARBA00023211"/>
    </source>
</evidence>
<dbReference type="CDD" id="cd03884">
    <property type="entry name" value="M20_bAS"/>
    <property type="match status" value="1"/>
</dbReference>
<dbReference type="SUPFAM" id="SSF55031">
    <property type="entry name" value="Bacterial exopeptidase dimerisation domain"/>
    <property type="match status" value="1"/>
</dbReference>
<sequence length="399" mass="42729">MELGQIGNTEDGVYCLALSPEENEAHALVQKYMEEAGMSVHMDKAGNLVGRKEGTDPNASVVMIGSHLDTVYGGGMFDGRLGVIGGIEAVQVMTEQGIEAKHPIEVLAYRDEEATRFVGSYSGAGHLTGGYDKGIMTHADKDGKTVIECLKECGIDPEHVDEAGLPKGYAKAHLELHIEQGAVLESKNLAVGVVTGICCQIRGEVTINGVASHAGTTPMNLRKDPLAAASEVMLAIESEAKNYQGAVATVGKIEALPGGVNVVPGCVKFSIDMRNQKAALRDEMYEKIKEQAETICKKRNVTIDFNVLMKDAEGKPCAEHIQDKIAKACIDSGLPEFRMPSGAGHDSSTFADFCPMGMIFIRSKDGISHNKVEYSTAEDCAAGTEVLYRTMIELASEEE</sequence>
<feature type="binding site" evidence="8">
    <location>
        <position position="202"/>
    </location>
    <ligand>
        <name>allantoate</name>
        <dbReference type="ChEBI" id="CHEBI:17536"/>
    </ligand>
</feature>
<gene>
    <name evidence="10" type="ORF">CG710_012295</name>
</gene>
<evidence type="ECO:0000256" key="8">
    <source>
        <dbReference type="PIRSR" id="PIRSR001235-2"/>
    </source>
</evidence>
<dbReference type="PANTHER" id="PTHR32494:SF19">
    <property type="entry name" value="ALLANTOATE DEIMINASE-RELATED"/>
    <property type="match status" value="1"/>
</dbReference>
<feature type="domain" description="Peptidase M20 dimerisation" evidence="9">
    <location>
        <begin position="201"/>
        <end position="298"/>
    </location>
</feature>
<dbReference type="Gene3D" id="3.30.70.360">
    <property type="match status" value="1"/>
</dbReference>
<dbReference type="NCBIfam" id="NF006771">
    <property type="entry name" value="PRK09290.1-5"/>
    <property type="match status" value="1"/>
</dbReference>
<feature type="binding site" evidence="7">
    <location>
        <position position="113"/>
    </location>
    <ligand>
        <name>Zn(2+)</name>
        <dbReference type="ChEBI" id="CHEBI:29105"/>
        <label>2</label>
    </ligand>
</feature>
<evidence type="ECO:0000256" key="4">
    <source>
        <dbReference type="ARBA" id="ARBA00022723"/>
    </source>
</evidence>
<evidence type="ECO:0000256" key="5">
    <source>
        <dbReference type="ARBA" id="ARBA00022801"/>
    </source>
</evidence>
<dbReference type="PIRSF" id="PIRSF001235">
    <property type="entry name" value="Amidase_carbamoylase"/>
    <property type="match status" value="1"/>
</dbReference>
<evidence type="ECO:0000256" key="1">
    <source>
        <dbReference type="ARBA" id="ARBA00001936"/>
    </source>
</evidence>
<dbReference type="GO" id="GO:0046872">
    <property type="term" value="F:metal ion binding"/>
    <property type="evidence" value="ECO:0007669"/>
    <property type="project" value="UniProtKB-KW"/>
</dbReference>
<dbReference type="Gene3D" id="3.40.630.10">
    <property type="entry name" value="Zn peptidases"/>
    <property type="match status" value="1"/>
</dbReference>
<comment type="similarity">
    <text evidence="2">Belongs to the peptidase M20 family.</text>
</comment>
<evidence type="ECO:0000256" key="7">
    <source>
        <dbReference type="PIRSR" id="PIRSR001235-1"/>
    </source>
</evidence>
<evidence type="ECO:0000256" key="2">
    <source>
        <dbReference type="ARBA" id="ARBA00006153"/>
    </source>
</evidence>
<dbReference type="EMBL" id="NOKA02000025">
    <property type="protein sequence ID" value="RDY30951.1"/>
    <property type="molecule type" value="Genomic_DNA"/>
</dbReference>
<keyword evidence="4 7" id="KW-0479">Metal-binding</keyword>
<dbReference type="AlphaFoldDB" id="A0A371JDV5"/>
<reference evidence="10 11" key="1">
    <citation type="journal article" date="2017" name="Genome Announc.">
        <title>Draft Genome Sequence of a Sporulating and Motile Strain of Lachnotalea glycerini Isolated from Water in Quebec City, Canada.</title>
        <authorList>
            <person name="Maheux A.F."/>
            <person name="Boudreau D.K."/>
            <person name="Berube E."/>
            <person name="Boissinot M."/>
            <person name="Raymond F."/>
            <person name="Brodeur S."/>
            <person name="Corbeil J."/>
            <person name="Isabel S."/>
            <person name="Omar R.F."/>
            <person name="Bergeron M.G."/>
        </authorList>
    </citation>
    <scope>NUCLEOTIDE SEQUENCE [LARGE SCALE GENOMIC DNA]</scope>
    <source>
        <strain evidence="10 11">CCRI-19302</strain>
    </source>
</reference>
<evidence type="ECO:0000313" key="10">
    <source>
        <dbReference type="EMBL" id="RDY30951.1"/>
    </source>
</evidence>
<dbReference type="InterPro" id="IPR010158">
    <property type="entry name" value="Amidase_Cbmase"/>
</dbReference>
<comment type="cofactor">
    <cofactor evidence="7">
        <name>Zn(2+)</name>
        <dbReference type="ChEBI" id="CHEBI:29105"/>
    </cofactor>
    <text evidence="7">Binds 2 Zn(2+) ions per subunit.</text>
</comment>
<protein>
    <submittedName>
        <fullName evidence="10">Zn-dependent hydrolase</fullName>
    </submittedName>
</protein>
<accession>A0A371JDV5</accession>
<evidence type="ECO:0000313" key="11">
    <source>
        <dbReference type="Proteomes" id="UP000216411"/>
    </source>
</evidence>
<keyword evidence="7" id="KW-0862">Zinc</keyword>